<keyword evidence="3" id="KW-0460">Magnesium</keyword>
<dbReference type="Gene3D" id="3.20.20.120">
    <property type="entry name" value="Enolase-like C-terminal domain"/>
    <property type="match status" value="1"/>
</dbReference>
<dbReference type="SMART" id="SM00922">
    <property type="entry name" value="MR_MLE"/>
    <property type="match status" value="1"/>
</dbReference>
<evidence type="ECO:0000313" key="5">
    <source>
        <dbReference type="EMBL" id="XBM48471.1"/>
    </source>
</evidence>
<dbReference type="PANTHER" id="PTHR13794">
    <property type="entry name" value="ENOLASE SUPERFAMILY, MANDELATE RACEMASE"/>
    <property type="match status" value="1"/>
</dbReference>
<dbReference type="GO" id="GO:0000287">
    <property type="term" value="F:magnesium ion binding"/>
    <property type="evidence" value="ECO:0007669"/>
    <property type="project" value="TreeGrafter"/>
</dbReference>
<evidence type="ECO:0000256" key="3">
    <source>
        <dbReference type="ARBA" id="ARBA00022842"/>
    </source>
</evidence>
<protein>
    <submittedName>
        <fullName evidence="5">Enolase C-terminal domain-like protein</fullName>
    </submittedName>
</protein>
<sequence>MSASHDPRIHSLQAGAYCVPTVTDGRERPESDGTIEWDATGVLVVRLTAGGTTGLGYAYTSPSALGIVRESLWDVVRGADPLDTSRLFWAMARATRNAGWPGVCASAIAAVDIAVHDLAARLLDVPLVKLLGGAADRVAAYGSGGFTDYGDDELTAQLGGWAAQGMRSVKMKVGSHPDDDLRRVQVARAAVGSDVELFVDANGAYDRKTALDLAEQFVIDGVTWFEEPVSSQDRDGLRLLRDRIPAPMRVAAGEYGYTPADFRDLLVGGCVDVLQADATRCGVTGFGIAAALARSFGVPISAHTAPALHASVAAAYDEAINVEYFHDHQRIERMFFDGVPPVVHGDLVPDASAPGHGLRFREADAAGYRVDAFAAGPAAEGEDE</sequence>
<dbReference type="PANTHER" id="PTHR13794:SF58">
    <property type="entry name" value="MITOCHONDRIAL ENOLASE SUPERFAMILY MEMBER 1"/>
    <property type="match status" value="1"/>
</dbReference>
<dbReference type="Pfam" id="PF02746">
    <property type="entry name" value="MR_MLE_N"/>
    <property type="match status" value="1"/>
</dbReference>
<dbReference type="InterPro" id="IPR013341">
    <property type="entry name" value="Mandelate_racemase_N_dom"/>
</dbReference>
<organism evidence="5">
    <name type="scientific">Leifsonia sp. NPDC080035</name>
    <dbReference type="NCBI Taxonomy" id="3143936"/>
    <lineage>
        <taxon>Bacteria</taxon>
        <taxon>Bacillati</taxon>
        <taxon>Actinomycetota</taxon>
        <taxon>Actinomycetes</taxon>
        <taxon>Micrococcales</taxon>
        <taxon>Microbacteriaceae</taxon>
        <taxon>Leifsonia</taxon>
    </lineage>
</organism>
<dbReference type="InterPro" id="IPR013342">
    <property type="entry name" value="Mandelate_racemase_C"/>
</dbReference>
<evidence type="ECO:0000256" key="1">
    <source>
        <dbReference type="ARBA" id="ARBA00001946"/>
    </source>
</evidence>
<dbReference type="Gene3D" id="3.30.390.10">
    <property type="entry name" value="Enolase-like, N-terminal domain"/>
    <property type="match status" value="1"/>
</dbReference>
<reference evidence="5" key="1">
    <citation type="submission" date="2024-05" db="EMBL/GenBank/DDBJ databases">
        <title>The Natural Products Discovery Center: Release of the First 8490 Sequenced Strains for Exploring Actinobacteria Biosynthetic Diversity.</title>
        <authorList>
            <person name="Kalkreuter E."/>
            <person name="Kautsar S.A."/>
            <person name="Yang D."/>
            <person name="Bader C.D."/>
            <person name="Teijaro C.N."/>
            <person name="Fluegel L."/>
            <person name="Davis C.M."/>
            <person name="Simpson J.R."/>
            <person name="Lauterbach L."/>
            <person name="Steele A.D."/>
            <person name="Gui C."/>
            <person name="Meng S."/>
            <person name="Li G."/>
            <person name="Viehrig K."/>
            <person name="Ye F."/>
            <person name="Su P."/>
            <person name="Kiefer A.F."/>
            <person name="Nichols A."/>
            <person name="Cepeda A.J."/>
            <person name="Yan W."/>
            <person name="Fan B."/>
            <person name="Jiang Y."/>
            <person name="Adhikari A."/>
            <person name="Zheng C.-J."/>
            <person name="Schuster L."/>
            <person name="Cowan T.M."/>
            <person name="Smanski M.J."/>
            <person name="Chevrette M.G."/>
            <person name="de Carvalho L.P.S."/>
            <person name="Shen B."/>
        </authorList>
    </citation>
    <scope>NUCLEOTIDE SEQUENCE</scope>
    <source>
        <strain evidence="5">NPDC080035</strain>
    </source>
</reference>
<dbReference type="AlphaFoldDB" id="A0AAU7GDH4"/>
<name>A0AAU7GDH4_9MICO</name>
<dbReference type="SUPFAM" id="SSF54826">
    <property type="entry name" value="Enolase N-terminal domain-like"/>
    <property type="match status" value="1"/>
</dbReference>
<dbReference type="Pfam" id="PF13378">
    <property type="entry name" value="MR_MLE_C"/>
    <property type="match status" value="1"/>
</dbReference>
<gene>
    <name evidence="5" type="ORF">AAME72_01115</name>
</gene>
<dbReference type="GO" id="GO:0016836">
    <property type="term" value="F:hydro-lyase activity"/>
    <property type="evidence" value="ECO:0007669"/>
    <property type="project" value="TreeGrafter"/>
</dbReference>
<accession>A0AAU7GDH4</accession>
<dbReference type="InterPro" id="IPR046945">
    <property type="entry name" value="RHMD-like"/>
</dbReference>
<dbReference type="SUPFAM" id="SSF51604">
    <property type="entry name" value="Enolase C-terminal domain-like"/>
    <property type="match status" value="1"/>
</dbReference>
<dbReference type="SFLD" id="SFLDS00001">
    <property type="entry name" value="Enolase"/>
    <property type="match status" value="1"/>
</dbReference>
<dbReference type="RefSeq" id="WP_348788421.1">
    <property type="nucleotide sequence ID" value="NZ_CP157390.1"/>
</dbReference>
<keyword evidence="2" id="KW-0479">Metal-binding</keyword>
<dbReference type="GO" id="GO:0016052">
    <property type="term" value="P:carbohydrate catabolic process"/>
    <property type="evidence" value="ECO:0007669"/>
    <property type="project" value="TreeGrafter"/>
</dbReference>
<evidence type="ECO:0000256" key="2">
    <source>
        <dbReference type="ARBA" id="ARBA00022723"/>
    </source>
</evidence>
<evidence type="ECO:0000259" key="4">
    <source>
        <dbReference type="SMART" id="SM00922"/>
    </source>
</evidence>
<dbReference type="EMBL" id="CP157390">
    <property type="protein sequence ID" value="XBM48471.1"/>
    <property type="molecule type" value="Genomic_DNA"/>
</dbReference>
<dbReference type="InterPro" id="IPR029065">
    <property type="entry name" value="Enolase_C-like"/>
</dbReference>
<comment type="cofactor">
    <cofactor evidence="1">
        <name>Mg(2+)</name>
        <dbReference type="ChEBI" id="CHEBI:18420"/>
    </cofactor>
</comment>
<dbReference type="InterPro" id="IPR036849">
    <property type="entry name" value="Enolase-like_C_sf"/>
</dbReference>
<dbReference type="InterPro" id="IPR029017">
    <property type="entry name" value="Enolase-like_N"/>
</dbReference>
<feature type="domain" description="Mandelate racemase/muconate lactonizing enzyme C-terminal" evidence="4">
    <location>
        <begin position="151"/>
        <end position="247"/>
    </location>
</feature>
<proteinExistence type="predicted"/>
<dbReference type="SFLD" id="SFLDG00179">
    <property type="entry name" value="mandelate_racemase"/>
    <property type="match status" value="1"/>
</dbReference>